<dbReference type="Proteomes" id="UP001199659">
    <property type="component" value="Chromosome"/>
</dbReference>
<gene>
    <name evidence="1" type="ORF">G163CM_26430</name>
</gene>
<proteinExistence type="predicted"/>
<dbReference type="EMBL" id="CP087880">
    <property type="protein sequence ID" value="UGS41926.1"/>
    <property type="molecule type" value="Genomic_DNA"/>
</dbReference>
<accession>A0ABY3S599</accession>
<evidence type="ECO:0000313" key="2">
    <source>
        <dbReference type="Proteomes" id="UP001199659"/>
    </source>
</evidence>
<dbReference type="Pfam" id="PF22397">
    <property type="entry name" value="NADAR-DarT1"/>
    <property type="match status" value="1"/>
</dbReference>
<dbReference type="InterPro" id="IPR053913">
    <property type="entry name" value="NADAR-DarT1"/>
</dbReference>
<organism evidence="1 2">
    <name type="scientific">Pseudocitrobacter corydidari</name>
    <dbReference type="NCBI Taxonomy" id="2891570"/>
    <lineage>
        <taxon>Bacteria</taxon>
        <taxon>Pseudomonadati</taxon>
        <taxon>Pseudomonadota</taxon>
        <taxon>Gammaproteobacteria</taxon>
        <taxon>Enterobacterales</taxon>
        <taxon>Enterobacteriaceae</taxon>
        <taxon>Pseudocitrobacter</taxon>
    </lineage>
</organism>
<keyword evidence="2" id="KW-1185">Reference proteome</keyword>
<name>A0ABY3S599_9ENTR</name>
<evidence type="ECO:0000313" key="1">
    <source>
        <dbReference type="EMBL" id="UGS41926.1"/>
    </source>
</evidence>
<protein>
    <submittedName>
        <fullName evidence="1">Uncharacterized protein</fullName>
    </submittedName>
</protein>
<sequence length="250" mass="28178">MVYLVLVHLSVSGKTMAQRPVYIPVKEKSLFVKTELVDFTWFPGMSVSQKQKSIDSLHEAAKTSLPNVDKILEISSKSRETLGVALSAFNLSFTTLKQQRTLTIESAFQGSKVFQRGGPYTDMFDMTPREAKKDKRLLTSGRLTGFKFFGKEWELEPRTAFYDWLYISALKKSTELAEQLIEYSAFTDIEFNPERSINCQAYSAALYVSLYKQGILDDAIASKESFLETIKSASISNALQDETTQSGFGF</sequence>
<reference evidence="1 2" key="1">
    <citation type="journal article" date="2022" name="Int. J. Syst. Evol. Microbiol.">
        <title>Pseudocitrobacter corydidari sp. nov., isolated from the Asian emerald cockroach Corydidarum magnifica.</title>
        <authorList>
            <person name="Guzman J."/>
            <person name="Poehlein A."/>
            <person name="Glaeser S.P."/>
            <person name="Schwengers O."/>
            <person name="Blom J."/>
            <person name="Hollensteiner J."/>
            <person name="Kampfer P."/>
            <person name="Vilcinskas A."/>
        </authorList>
    </citation>
    <scope>NUCLEOTIDE SEQUENCE [LARGE SCALE GENOMIC DNA]</scope>
    <source>
        <strain evidence="1">G163CM</strain>
    </source>
</reference>